<gene>
    <name evidence="2" type="ORF">FWK35_00020790</name>
</gene>
<feature type="chain" id="PRO_5026192000" evidence="1">
    <location>
        <begin position="18"/>
        <end position="310"/>
    </location>
</feature>
<accession>A0A6G0WEU1</accession>
<evidence type="ECO:0000313" key="2">
    <source>
        <dbReference type="EMBL" id="KAF0725788.1"/>
    </source>
</evidence>
<dbReference type="Proteomes" id="UP000478052">
    <property type="component" value="Unassembled WGS sequence"/>
</dbReference>
<feature type="signal peptide" evidence="1">
    <location>
        <begin position="1"/>
        <end position="17"/>
    </location>
</feature>
<dbReference type="AlphaFoldDB" id="A0A6G0WEU1"/>
<dbReference type="OrthoDB" id="6619433at2759"/>
<protein>
    <submittedName>
        <fullName evidence="2">Zinc finger MYM-type protein 1-like</fullName>
    </submittedName>
</protein>
<comment type="caution">
    <text evidence="2">The sequence shown here is derived from an EMBL/GenBank/DDBJ whole genome shotgun (WGS) entry which is preliminary data.</text>
</comment>
<name>A0A6G0WEU1_APHCR</name>
<dbReference type="EMBL" id="VUJU01008789">
    <property type="protein sequence ID" value="KAF0725788.1"/>
    <property type="molecule type" value="Genomic_DNA"/>
</dbReference>
<proteinExistence type="predicted"/>
<evidence type="ECO:0000256" key="1">
    <source>
        <dbReference type="SAM" id="SignalP"/>
    </source>
</evidence>
<reference evidence="2 3" key="1">
    <citation type="submission" date="2019-08" db="EMBL/GenBank/DDBJ databases">
        <title>Whole genome of Aphis craccivora.</title>
        <authorList>
            <person name="Voronova N.V."/>
            <person name="Shulinski R.S."/>
            <person name="Bandarenka Y.V."/>
            <person name="Zhorov D.G."/>
            <person name="Warner D."/>
        </authorList>
    </citation>
    <scope>NUCLEOTIDE SEQUENCE [LARGE SCALE GENOMIC DNA]</scope>
    <source>
        <strain evidence="2">180601</strain>
        <tissue evidence="2">Whole Body</tissue>
    </source>
</reference>
<keyword evidence="1" id="KW-0732">Signal</keyword>
<keyword evidence="3" id="KW-1185">Reference proteome</keyword>
<organism evidence="2 3">
    <name type="scientific">Aphis craccivora</name>
    <name type="common">Cowpea aphid</name>
    <dbReference type="NCBI Taxonomy" id="307492"/>
    <lineage>
        <taxon>Eukaryota</taxon>
        <taxon>Metazoa</taxon>
        <taxon>Ecdysozoa</taxon>
        <taxon>Arthropoda</taxon>
        <taxon>Hexapoda</taxon>
        <taxon>Insecta</taxon>
        <taxon>Pterygota</taxon>
        <taxon>Neoptera</taxon>
        <taxon>Paraneoptera</taxon>
        <taxon>Hemiptera</taxon>
        <taxon>Sternorrhyncha</taxon>
        <taxon>Aphidomorpha</taxon>
        <taxon>Aphidoidea</taxon>
        <taxon>Aphididae</taxon>
        <taxon>Aphidini</taxon>
        <taxon>Aphis</taxon>
        <taxon>Aphis</taxon>
    </lineage>
</organism>
<sequence length="310" mass="36182">MHFIMCIVLHIIRISFYQMLPKVHQKYYFLFDILQDIFLFSCKSAPRWTSLALGDDYVQLGGNLDITHDKKEEMNRAKESFEFVLILTIWEQILRPFYVVSKKLLSVDSNLHNTCEYLQSAITIIQNLRENNCEELVISATHLCNSRGISVNNDQRRQVYSKHFFGDLDGDRRQDVTEENLRVKVFLPLIDTALVQLNSRFIGLQKVVDKFNFLQPHAILQSSDDLLKATYDFILQMLSLKKFMIHSLLTVKIMKYLANYILENDMASLFKKILTACIIFISLPITFASSEQTQWDKKGYQILNGQELMN</sequence>
<evidence type="ECO:0000313" key="3">
    <source>
        <dbReference type="Proteomes" id="UP000478052"/>
    </source>
</evidence>